<dbReference type="InterPro" id="IPR013901">
    <property type="entry name" value="Anthrone_oxy"/>
</dbReference>
<evidence type="ECO:0008006" key="4">
    <source>
        <dbReference type="Google" id="ProtNLM"/>
    </source>
</evidence>
<dbReference type="PANTHER" id="PTHR36535:SF1">
    <property type="entry name" value="DUF1772 DOMAIN-CONTAINING PROTEIN"/>
    <property type="match status" value="1"/>
</dbReference>
<evidence type="ECO:0000256" key="1">
    <source>
        <dbReference type="SAM" id="Phobius"/>
    </source>
</evidence>
<feature type="transmembrane region" description="Helical" evidence="1">
    <location>
        <begin position="6"/>
        <end position="23"/>
    </location>
</feature>
<evidence type="ECO:0000313" key="3">
    <source>
        <dbReference type="Proteomes" id="UP000528964"/>
    </source>
</evidence>
<dbReference type="EMBL" id="JACIDR010000004">
    <property type="protein sequence ID" value="MBB3973902.1"/>
    <property type="molecule type" value="Genomic_DNA"/>
</dbReference>
<dbReference type="Proteomes" id="UP000528964">
    <property type="component" value="Unassembled WGS sequence"/>
</dbReference>
<dbReference type="AlphaFoldDB" id="A0A7W6D4D3"/>
<accession>A0A7W6D4D3</accession>
<feature type="transmembrane region" description="Helical" evidence="1">
    <location>
        <begin position="115"/>
        <end position="141"/>
    </location>
</feature>
<evidence type="ECO:0000313" key="2">
    <source>
        <dbReference type="EMBL" id="MBB3973902.1"/>
    </source>
</evidence>
<keyword evidence="1" id="KW-0812">Transmembrane</keyword>
<feature type="transmembrane region" description="Helical" evidence="1">
    <location>
        <begin position="74"/>
        <end position="94"/>
    </location>
</feature>
<keyword evidence="1" id="KW-0472">Membrane</keyword>
<feature type="transmembrane region" description="Helical" evidence="1">
    <location>
        <begin position="49"/>
        <end position="68"/>
    </location>
</feature>
<reference evidence="2 3" key="1">
    <citation type="submission" date="2020-08" db="EMBL/GenBank/DDBJ databases">
        <title>Genomic Encyclopedia of Type Strains, Phase IV (KMG-IV): sequencing the most valuable type-strain genomes for metagenomic binning, comparative biology and taxonomic classification.</title>
        <authorList>
            <person name="Goeker M."/>
        </authorList>
    </citation>
    <scope>NUCLEOTIDE SEQUENCE [LARGE SCALE GENOMIC DNA]</scope>
    <source>
        <strain evidence="2 3">DSM 25481</strain>
    </source>
</reference>
<dbReference type="PANTHER" id="PTHR36535">
    <property type="entry name" value="YALI0E30327P"/>
    <property type="match status" value="1"/>
</dbReference>
<sequence>MLAGHLALIVAALFTGAAVYINVAEQPARLLLDDHALLREWKPSYKRGLAMQAPLAVAGFVLGVIAWWQSNEWSWLAGAVLLLANWPYTLLGVMPTNNRLMATDPNAADLDIRGLVVKWGGLHAVRSALGALATVAFLWAASV</sequence>
<dbReference type="Pfam" id="PF08592">
    <property type="entry name" value="Anthrone_oxy"/>
    <property type="match status" value="1"/>
</dbReference>
<name>A0A7W6D4D3_9HYPH</name>
<keyword evidence="1" id="KW-1133">Transmembrane helix</keyword>
<dbReference type="RefSeq" id="WP_183395771.1">
    <property type="nucleotide sequence ID" value="NZ_JACIDR010000004.1"/>
</dbReference>
<proteinExistence type="predicted"/>
<keyword evidence="3" id="KW-1185">Reference proteome</keyword>
<organism evidence="2 3">
    <name type="scientific">Hansschlegelia beijingensis</name>
    <dbReference type="NCBI Taxonomy" id="1133344"/>
    <lineage>
        <taxon>Bacteria</taxon>
        <taxon>Pseudomonadati</taxon>
        <taxon>Pseudomonadota</taxon>
        <taxon>Alphaproteobacteria</taxon>
        <taxon>Hyphomicrobiales</taxon>
        <taxon>Methylopilaceae</taxon>
        <taxon>Hansschlegelia</taxon>
    </lineage>
</organism>
<gene>
    <name evidence="2" type="ORF">GGR24_002579</name>
</gene>
<comment type="caution">
    <text evidence="2">The sequence shown here is derived from an EMBL/GenBank/DDBJ whole genome shotgun (WGS) entry which is preliminary data.</text>
</comment>
<protein>
    <recommendedName>
        <fullName evidence="4">DUF1772 domain-containing protein</fullName>
    </recommendedName>
</protein>